<name>A0A839HQJ4_9GAMM</name>
<reference evidence="1 2" key="1">
    <citation type="journal article" date="2020" name="Arch. Microbiol.">
        <title>The genome sequence of the giant phototrophic gammaproteobacterium Thiospirillum jenense gives insight into its physiological properties and phylogenetic relationships.</title>
        <authorList>
            <person name="Imhoff J.F."/>
            <person name="Meyer T.E."/>
            <person name="Kyndt J.A."/>
        </authorList>
    </citation>
    <scope>NUCLEOTIDE SEQUENCE [LARGE SCALE GENOMIC DNA]</scope>
    <source>
        <strain evidence="1 2">DSM 216</strain>
    </source>
</reference>
<organism evidence="1 2">
    <name type="scientific">Thiospirillum jenense</name>
    <dbReference type="NCBI Taxonomy" id="1653858"/>
    <lineage>
        <taxon>Bacteria</taxon>
        <taxon>Pseudomonadati</taxon>
        <taxon>Pseudomonadota</taxon>
        <taxon>Gammaproteobacteria</taxon>
        <taxon>Chromatiales</taxon>
        <taxon>Chromatiaceae</taxon>
        <taxon>Thiospirillum</taxon>
    </lineage>
</organism>
<protein>
    <submittedName>
        <fullName evidence="1">Uncharacterized protein</fullName>
    </submittedName>
</protein>
<evidence type="ECO:0000313" key="2">
    <source>
        <dbReference type="Proteomes" id="UP000548632"/>
    </source>
</evidence>
<dbReference type="RefSeq" id="WP_182584949.1">
    <property type="nucleotide sequence ID" value="NZ_JABVCQ010000050.1"/>
</dbReference>
<dbReference type="AlphaFoldDB" id="A0A839HQJ4"/>
<dbReference type="EMBL" id="JABVCQ010000050">
    <property type="protein sequence ID" value="MBB1127322.1"/>
    <property type="molecule type" value="Genomic_DNA"/>
</dbReference>
<dbReference type="Proteomes" id="UP000548632">
    <property type="component" value="Unassembled WGS sequence"/>
</dbReference>
<dbReference type="InterPro" id="IPR049537">
    <property type="entry name" value="RelB-like"/>
</dbReference>
<comment type="caution">
    <text evidence="1">The sequence shown here is derived from an EMBL/GenBank/DDBJ whole genome shotgun (WGS) entry which is preliminary data.</text>
</comment>
<evidence type="ECO:0000313" key="1">
    <source>
        <dbReference type="EMBL" id="MBB1127322.1"/>
    </source>
</evidence>
<gene>
    <name evidence="1" type="ORF">HUK38_13990</name>
</gene>
<sequence length="67" mass="8039">MHIKRQYIVDESNRRIAVQIDIDTFVKIEEILENYALIQRMSTDTPDDEVFNLEQAQSYYQTLEKTQ</sequence>
<proteinExistence type="predicted"/>
<keyword evidence="2" id="KW-1185">Reference proteome</keyword>
<dbReference type="Pfam" id="PF18506">
    <property type="entry name" value="RelB-like"/>
    <property type="match status" value="1"/>
</dbReference>
<accession>A0A839HQJ4</accession>